<dbReference type="STRING" id="1174501.SAMN05216192_117100"/>
<proteinExistence type="predicted"/>
<evidence type="ECO:0000259" key="2">
    <source>
        <dbReference type="Pfam" id="PF07664"/>
    </source>
</evidence>
<feature type="transmembrane region" description="Helical" evidence="1">
    <location>
        <begin position="400"/>
        <end position="420"/>
    </location>
</feature>
<dbReference type="InterPro" id="IPR050860">
    <property type="entry name" value="FeoB_GTPase"/>
</dbReference>
<feature type="transmembrane region" description="Helical" evidence="1">
    <location>
        <begin position="182"/>
        <end position="204"/>
    </location>
</feature>
<dbReference type="InterPro" id="IPR011640">
    <property type="entry name" value="Fe2_transport_prot_B_C"/>
</dbReference>
<evidence type="ECO:0000313" key="4">
    <source>
        <dbReference type="EMBL" id="SDJ45798.1"/>
    </source>
</evidence>
<evidence type="ECO:0000259" key="3">
    <source>
        <dbReference type="Pfam" id="PF07670"/>
    </source>
</evidence>
<dbReference type="Pfam" id="PF07670">
    <property type="entry name" value="Gate"/>
    <property type="match status" value="2"/>
</dbReference>
<dbReference type="EMBL" id="FNDX01000017">
    <property type="protein sequence ID" value="SDJ45798.1"/>
    <property type="molecule type" value="Genomic_DNA"/>
</dbReference>
<evidence type="ECO:0000256" key="1">
    <source>
        <dbReference type="SAM" id="Phobius"/>
    </source>
</evidence>
<dbReference type="GO" id="GO:0005886">
    <property type="term" value="C:plasma membrane"/>
    <property type="evidence" value="ECO:0007669"/>
    <property type="project" value="TreeGrafter"/>
</dbReference>
<organism evidence="4 5">
    <name type="scientific">Paenibacillus typhae</name>
    <dbReference type="NCBI Taxonomy" id="1174501"/>
    <lineage>
        <taxon>Bacteria</taxon>
        <taxon>Bacillati</taxon>
        <taxon>Bacillota</taxon>
        <taxon>Bacilli</taxon>
        <taxon>Bacillales</taxon>
        <taxon>Paenibacillaceae</taxon>
        <taxon>Paenibacillus</taxon>
    </lineage>
</organism>
<feature type="transmembrane region" description="Helical" evidence="1">
    <location>
        <begin position="354"/>
        <end position="379"/>
    </location>
</feature>
<dbReference type="Pfam" id="PF07664">
    <property type="entry name" value="FeoB_C"/>
    <property type="match status" value="1"/>
</dbReference>
<dbReference type="RefSeq" id="WP_090715523.1">
    <property type="nucleotide sequence ID" value="NZ_CBCSKY010000024.1"/>
</dbReference>
<feature type="transmembrane region" description="Helical" evidence="1">
    <location>
        <begin position="71"/>
        <end position="89"/>
    </location>
</feature>
<feature type="transmembrane region" description="Helical" evidence="1">
    <location>
        <begin position="225"/>
        <end position="245"/>
    </location>
</feature>
<feature type="domain" description="Nucleoside transporter/FeoB GTPase Gate" evidence="3">
    <location>
        <begin position="141"/>
        <end position="230"/>
    </location>
</feature>
<feature type="transmembrane region" description="Helical" evidence="1">
    <location>
        <begin position="440"/>
        <end position="463"/>
    </location>
</feature>
<feature type="domain" description="Nucleoside transporter/FeoB GTPase Gate" evidence="3">
    <location>
        <begin position="313"/>
        <end position="436"/>
    </location>
</feature>
<keyword evidence="1" id="KW-0812">Transmembrane</keyword>
<accession>A0A1G8TW63</accession>
<dbReference type="GO" id="GO:0015093">
    <property type="term" value="F:ferrous iron transmembrane transporter activity"/>
    <property type="evidence" value="ECO:0007669"/>
    <property type="project" value="InterPro"/>
</dbReference>
<dbReference type="PANTHER" id="PTHR43185">
    <property type="entry name" value="FERROUS IRON TRANSPORT PROTEIN B"/>
    <property type="match status" value="1"/>
</dbReference>
<dbReference type="InterPro" id="IPR011642">
    <property type="entry name" value="Gate_dom"/>
</dbReference>
<feature type="transmembrane region" description="Helical" evidence="1">
    <location>
        <begin position="109"/>
        <end position="132"/>
    </location>
</feature>
<sequence>MESPHAIKGSDPLESLLAAARQLADKGAIRDEIVTGIYGVTAGICREAVSYQDKKKLSSTYKLDRIVTSKLWGFPIMLAGLGLVFWITIAGANYPSSWLASFFGWIEGYLTSGFTAVNAPAWLHGVLVLGLYRGTSWVISVMLPPMMIFFPVFALLENFGYLPRVAFNMDRLFKKSGGHGKQALTMSMGFGCNAAAILSTRIIESPRERMLAILTNNFVPCNGRWPTLILLSSLFMVGASARGALRTFSTALVLMGIVLVGITVTLTVSWVMSKTMLRGVPTHYTLELPPYRRPQIWKTIVRSSKEKSLNVLTRAIVVAAPAGILTWILGNVVIGGDSVLNHMAAFFDPFAQLLGLDGFIIMAFILGLPANEIVLPILLMGYMSSGAMVDVEGIGSIKELFLSHGWTWLTALNMMLFSLLHYPCGTTLVNIYKETESLKWAVLSAVIPLGIAIGVTFATAQIVRLLGWV</sequence>
<keyword evidence="1" id="KW-0472">Membrane</keyword>
<dbReference type="PANTHER" id="PTHR43185:SF2">
    <property type="entry name" value="FERROUS IRON TRANSPORT PROTEIN B"/>
    <property type="match status" value="1"/>
</dbReference>
<keyword evidence="5" id="KW-1185">Reference proteome</keyword>
<keyword evidence="1" id="KW-1133">Transmembrane helix</keyword>
<dbReference type="OrthoDB" id="9809127at2"/>
<feature type="transmembrane region" description="Helical" evidence="1">
    <location>
        <begin position="311"/>
        <end position="334"/>
    </location>
</feature>
<dbReference type="Proteomes" id="UP000199050">
    <property type="component" value="Unassembled WGS sequence"/>
</dbReference>
<dbReference type="AlphaFoldDB" id="A0A1G8TW63"/>
<feature type="transmembrane region" description="Helical" evidence="1">
    <location>
        <begin position="139"/>
        <end position="162"/>
    </location>
</feature>
<protein>
    <submittedName>
        <fullName evidence="4">Ferrous iron transport protein B</fullName>
    </submittedName>
</protein>
<reference evidence="5" key="1">
    <citation type="submission" date="2016-10" db="EMBL/GenBank/DDBJ databases">
        <authorList>
            <person name="Varghese N."/>
            <person name="Submissions S."/>
        </authorList>
    </citation>
    <scope>NUCLEOTIDE SEQUENCE [LARGE SCALE GENOMIC DNA]</scope>
    <source>
        <strain evidence="5">CGMCC 1.11012</strain>
    </source>
</reference>
<evidence type="ECO:0000313" key="5">
    <source>
        <dbReference type="Proteomes" id="UP000199050"/>
    </source>
</evidence>
<feature type="transmembrane region" description="Helical" evidence="1">
    <location>
        <begin position="251"/>
        <end position="272"/>
    </location>
</feature>
<feature type="domain" description="Ferrous iron transport protein B C-terminal" evidence="2">
    <location>
        <begin position="254"/>
        <end position="302"/>
    </location>
</feature>
<name>A0A1G8TW63_9BACL</name>
<gene>
    <name evidence="4" type="ORF">SAMN05216192_117100</name>
</gene>